<evidence type="ECO:0000256" key="2">
    <source>
        <dbReference type="ARBA" id="ARBA00023125"/>
    </source>
</evidence>
<feature type="domain" description="HTH marR-type" evidence="5">
    <location>
        <begin position="23"/>
        <end position="155"/>
    </location>
</feature>
<dbReference type="PRINTS" id="PR00598">
    <property type="entry name" value="HTHMARR"/>
</dbReference>
<dbReference type="GO" id="GO:0003677">
    <property type="term" value="F:DNA binding"/>
    <property type="evidence" value="ECO:0007669"/>
    <property type="project" value="UniProtKB-KW"/>
</dbReference>
<dbReference type="Gene3D" id="1.10.10.10">
    <property type="entry name" value="Winged helix-like DNA-binding domain superfamily/Winged helix DNA-binding domain"/>
    <property type="match status" value="1"/>
</dbReference>
<dbReference type="OrthoDB" id="3176111at2"/>
<accession>A0A1G9QJL3</accession>
<dbReference type="GO" id="GO:0006950">
    <property type="term" value="P:response to stress"/>
    <property type="evidence" value="ECO:0007669"/>
    <property type="project" value="TreeGrafter"/>
</dbReference>
<feature type="compositionally biased region" description="Basic and acidic residues" evidence="4">
    <location>
        <begin position="1"/>
        <end position="16"/>
    </location>
</feature>
<dbReference type="GO" id="GO:0003700">
    <property type="term" value="F:DNA-binding transcription factor activity"/>
    <property type="evidence" value="ECO:0007669"/>
    <property type="project" value="InterPro"/>
</dbReference>
<sequence>MKPEADPFCPDARRGELPATARGGPVSHAVSRVARLHRAAAGRLLKQAGLYPGQELVMMYLWEAGPVRQSELIRTSELDPSTVTKMLQRLEQSGHVRRCPDPADRRAVLVEATEGSCALLAEVGRAWSTLEELTLAGLDPAERAELGRLLAKVEDNLCTEAAECRDRPRTAAPEGAPARREGTCAQPPGAPGRPEARTAG</sequence>
<evidence type="ECO:0000256" key="1">
    <source>
        <dbReference type="ARBA" id="ARBA00023015"/>
    </source>
</evidence>
<organism evidence="6 7">
    <name type="scientific">Streptomyces wuyuanensis</name>
    <dbReference type="NCBI Taxonomy" id="1196353"/>
    <lineage>
        <taxon>Bacteria</taxon>
        <taxon>Bacillati</taxon>
        <taxon>Actinomycetota</taxon>
        <taxon>Actinomycetes</taxon>
        <taxon>Kitasatosporales</taxon>
        <taxon>Streptomycetaceae</taxon>
        <taxon>Streptomyces</taxon>
    </lineage>
</organism>
<protein>
    <submittedName>
        <fullName evidence="6">DNA-binding transcriptional regulator, MarR family</fullName>
    </submittedName>
</protein>
<dbReference type="EMBL" id="FNHI01000004">
    <property type="protein sequence ID" value="SDM11186.1"/>
    <property type="molecule type" value="Genomic_DNA"/>
</dbReference>
<keyword evidence="1" id="KW-0805">Transcription regulation</keyword>
<dbReference type="InterPro" id="IPR000835">
    <property type="entry name" value="HTH_MarR-typ"/>
</dbReference>
<dbReference type="SUPFAM" id="SSF46785">
    <property type="entry name" value="Winged helix' DNA-binding domain"/>
    <property type="match status" value="1"/>
</dbReference>
<dbReference type="AlphaFoldDB" id="A0A1G9QJL3"/>
<evidence type="ECO:0000313" key="7">
    <source>
        <dbReference type="Proteomes" id="UP000199063"/>
    </source>
</evidence>
<dbReference type="InterPro" id="IPR036388">
    <property type="entry name" value="WH-like_DNA-bd_sf"/>
</dbReference>
<evidence type="ECO:0000256" key="4">
    <source>
        <dbReference type="SAM" id="MobiDB-lite"/>
    </source>
</evidence>
<dbReference type="PROSITE" id="PS50995">
    <property type="entry name" value="HTH_MARR_2"/>
    <property type="match status" value="1"/>
</dbReference>
<keyword evidence="3" id="KW-0804">Transcription</keyword>
<evidence type="ECO:0000313" key="6">
    <source>
        <dbReference type="EMBL" id="SDM11186.1"/>
    </source>
</evidence>
<dbReference type="GeneID" id="40828851"/>
<name>A0A1G9QJL3_9ACTN</name>
<proteinExistence type="predicted"/>
<reference evidence="7" key="1">
    <citation type="submission" date="2016-10" db="EMBL/GenBank/DDBJ databases">
        <authorList>
            <person name="Varghese N."/>
            <person name="Submissions S."/>
        </authorList>
    </citation>
    <scope>NUCLEOTIDE SEQUENCE [LARGE SCALE GENOMIC DNA]</scope>
    <source>
        <strain evidence="7">CGMCC 4.7042</strain>
    </source>
</reference>
<dbReference type="InterPro" id="IPR036390">
    <property type="entry name" value="WH_DNA-bd_sf"/>
</dbReference>
<evidence type="ECO:0000256" key="3">
    <source>
        <dbReference type="ARBA" id="ARBA00023163"/>
    </source>
</evidence>
<keyword evidence="7" id="KW-1185">Reference proteome</keyword>
<dbReference type="PANTHER" id="PTHR33164">
    <property type="entry name" value="TRANSCRIPTIONAL REGULATOR, MARR FAMILY"/>
    <property type="match status" value="1"/>
</dbReference>
<dbReference type="Pfam" id="PF01047">
    <property type="entry name" value="MarR"/>
    <property type="match status" value="1"/>
</dbReference>
<keyword evidence="2 6" id="KW-0238">DNA-binding</keyword>
<dbReference type="PROSITE" id="PS01117">
    <property type="entry name" value="HTH_MARR_1"/>
    <property type="match status" value="1"/>
</dbReference>
<dbReference type="InterPro" id="IPR039422">
    <property type="entry name" value="MarR/SlyA-like"/>
</dbReference>
<dbReference type="RefSeq" id="WP_093653094.1">
    <property type="nucleotide sequence ID" value="NZ_FNHI01000004.1"/>
</dbReference>
<gene>
    <name evidence="6" type="ORF">SAMN05444921_10480</name>
</gene>
<dbReference type="InterPro" id="IPR023187">
    <property type="entry name" value="Tscrpt_reg_MarR-type_CS"/>
</dbReference>
<dbReference type="SMART" id="SM00347">
    <property type="entry name" value="HTH_MARR"/>
    <property type="match status" value="1"/>
</dbReference>
<feature type="region of interest" description="Disordered" evidence="4">
    <location>
        <begin position="164"/>
        <end position="200"/>
    </location>
</feature>
<dbReference type="Proteomes" id="UP000199063">
    <property type="component" value="Unassembled WGS sequence"/>
</dbReference>
<evidence type="ECO:0000259" key="5">
    <source>
        <dbReference type="PROSITE" id="PS50995"/>
    </source>
</evidence>
<feature type="region of interest" description="Disordered" evidence="4">
    <location>
        <begin position="1"/>
        <end position="24"/>
    </location>
</feature>
<dbReference type="PANTHER" id="PTHR33164:SF43">
    <property type="entry name" value="HTH-TYPE TRANSCRIPTIONAL REPRESSOR YETL"/>
    <property type="match status" value="1"/>
</dbReference>